<sequence length="404" mass="43583">MIFRYSFLLMFPLLMIMTITNGTAQTGGLTEVPPQQAGIDPDQLARVDSLIYQAIDDGETPGAVLVVVRDSVVVHRKAYGYMQKEPESLPLSPETIYDLASLTKPLATATAAMKLVQDGYLRLSDPVADFVPEFEHFGGGSEGSGNRPRVLNLLTHTAGIPSYAPVEKLKELYGDQASDSLMTWLSSLPDRPEPGEQMTYSCPSYITLQKVIEDVTGMSLADYTRKKIFGPLGMHNTFYTPDPEFHHKIAPTSYSDEDGVVTGIVHDPLANEIMKGVSGNAGLFSTADDLALFAAMMLNDGAINGTRIFGPATVRAMTSTPDGMESFGRGPGWDLDSSFASNQGDLFGKHTYGHTGYTGTSMVMDADTRTAVILLTNRVYPDDSGSVIDLRAKVSNVVAASVLD</sequence>
<dbReference type="AlphaFoldDB" id="A0A8J7RJM6"/>
<evidence type="ECO:0000259" key="3">
    <source>
        <dbReference type="Pfam" id="PF00144"/>
    </source>
</evidence>
<dbReference type="PANTHER" id="PTHR43283">
    <property type="entry name" value="BETA-LACTAMASE-RELATED"/>
    <property type="match status" value="1"/>
</dbReference>
<dbReference type="SUPFAM" id="SSF56601">
    <property type="entry name" value="beta-lactamase/transpeptidase-like"/>
    <property type="match status" value="1"/>
</dbReference>
<protein>
    <submittedName>
        <fullName evidence="4">Serine hydrolase</fullName>
    </submittedName>
</protein>
<feature type="signal peptide" evidence="2">
    <location>
        <begin position="1"/>
        <end position="24"/>
    </location>
</feature>
<dbReference type="InterPro" id="IPR001466">
    <property type="entry name" value="Beta-lactam-related"/>
</dbReference>
<keyword evidence="1 4" id="KW-0378">Hydrolase</keyword>
<dbReference type="PANTHER" id="PTHR43283:SF11">
    <property type="entry name" value="BETA-LACTAMASE-RELATED DOMAIN-CONTAINING PROTEIN"/>
    <property type="match status" value="1"/>
</dbReference>
<dbReference type="InterPro" id="IPR050789">
    <property type="entry name" value="Diverse_Enzym_Activities"/>
</dbReference>
<dbReference type="Proteomes" id="UP000673975">
    <property type="component" value="Unassembled WGS sequence"/>
</dbReference>
<name>A0A8J7RJM6_9BACT</name>
<accession>A0A8J7RJM6</accession>
<evidence type="ECO:0000313" key="5">
    <source>
        <dbReference type="Proteomes" id="UP000673975"/>
    </source>
</evidence>
<reference evidence="4" key="1">
    <citation type="submission" date="2021-02" db="EMBL/GenBank/DDBJ databases">
        <title>Natronogracilivirga saccharolytica gen. nov. sp. nov. a new anaerobic, haloalkiliphilic carbohydrate-fermenting bacterium from soda lake and proposing of Cyclonatronumiaceae fam. nov. in the phylum Balneolaeota.</title>
        <authorList>
            <person name="Zhilina T.N."/>
            <person name="Sorokin D.Y."/>
            <person name="Zavarzina D.G."/>
            <person name="Toshchakov S.V."/>
            <person name="Kublanov I.V."/>
        </authorList>
    </citation>
    <scope>NUCLEOTIDE SEQUENCE</scope>
    <source>
        <strain evidence="4">Z-1702</strain>
    </source>
</reference>
<dbReference type="Pfam" id="PF00144">
    <property type="entry name" value="Beta-lactamase"/>
    <property type="match status" value="1"/>
</dbReference>
<dbReference type="EMBL" id="JAFIDN010000003">
    <property type="protein sequence ID" value="MBP3192015.1"/>
    <property type="molecule type" value="Genomic_DNA"/>
</dbReference>
<keyword evidence="2" id="KW-0732">Signal</keyword>
<feature type="chain" id="PRO_5035288035" evidence="2">
    <location>
        <begin position="25"/>
        <end position="404"/>
    </location>
</feature>
<dbReference type="RefSeq" id="WP_210510913.1">
    <property type="nucleotide sequence ID" value="NZ_JAFIDN010000003.1"/>
</dbReference>
<organism evidence="4 5">
    <name type="scientific">Natronogracilivirga saccharolytica</name>
    <dbReference type="NCBI Taxonomy" id="2812953"/>
    <lineage>
        <taxon>Bacteria</taxon>
        <taxon>Pseudomonadati</taxon>
        <taxon>Balneolota</taxon>
        <taxon>Balneolia</taxon>
        <taxon>Balneolales</taxon>
        <taxon>Cyclonatronaceae</taxon>
        <taxon>Natronogracilivirga</taxon>
    </lineage>
</organism>
<evidence type="ECO:0000256" key="2">
    <source>
        <dbReference type="SAM" id="SignalP"/>
    </source>
</evidence>
<dbReference type="InterPro" id="IPR012338">
    <property type="entry name" value="Beta-lactam/transpept-like"/>
</dbReference>
<proteinExistence type="predicted"/>
<keyword evidence="5" id="KW-1185">Reference proteome</keyword>
<comment type="caution">
    <text evidence="4">The sequence shown here is derived from an EMBL/GenBank/DDBJ whole genome shotgun (WGS) entry which is preliminary data.</text>
</comment>
<dbReference type="GO" id="GO:0016787">
    <property type="term" value="F:hydrolase activity"/>
    <property type="evidence" value="ECO:0007669"/>
    <property type="project" value="UniProtKB-KW"/>
</dbReference>
<evidence type="ECO:0000313" key="4">
    <source>
        <dbReference type="EMBL" id="MBP3192015.1"/>
    </source>
</evidence>
<feature type="domain" description="Beta-lactamase-related" evidence="3">
    <location>
        <begin position="48"/>
        <end position="385"/>
    </location>
</feature>
<evidence type="ECO:0000256" key="1">
    <source>
        <dbReference type="ARBA" id="ARBA00022801"/>
    </source>
</evidence>
<dbReference type="Gene3D" id="3.40.710.10">
    <property type="entry name" value="DD-peptidase/beta-lactamase superfamily"/>
    <property type="match status" value="1"/>
</dbReference>
<gene>
    <name evidence="4" type="ORF">NATSA_04980</name>
</gene>